<sequence>MRLRTVVTAATASLAVAASVTVTDATAAEPAPARAAHACSSSTAIDGFYDGLDKTVYQGTVVGNLSGLAVDTDGTIAALSDRSQLFDLKVGKGPVAAPVRVVPLADEQGRQLDSEAVVVERDGTRLITSEVEPSVRRYDRDGRLLGRLPVPDPLRVAPAGRSVSNATFEGLALQPGGHTLIASMEAPLSGDGKDAAGHSLVRFQTWHRGGAQGDFELAGQYAYPAEPNAGVSEITATGDGRLLVLERGFTAGVGNSVRLFLADPRGASDVSGTENLPGTARVMRKTLLADLAACPSLGATAKQPQPNPLLDNIEGVAVTGRTWDGRLRLLLVSDDNENPKQTTRLYSLTIRLPHHI</sequence>
<dbReference type="SUPFAM" id="SSF63829">
    <property type="entry name" value="Calcium-dependent phosphotriesterase"/>
    <property type="match status" value="1"/>
</dbReference>
<dbReference type="EMBL" id="CP108318">
    <property type="protein sequence ID" value="WTW65585.1"/>
    <property type="molecule type" value="Genomic_DNA"/>
</dbReference>
<protein>
    <submittedName>
        <fullName evidence="3">Esterase-like activity of phytase family protein</fullName>
    </submittedName>
</protein>
<dbReference type="PANTHER" id="PTHR37957:SF1">
    <property type="entry name" value="PHYTASE-LIKE DOMAIN-CONTAINING PROTEIN"/>
    <property type="match status" value="1"/>
</dbReference>
<dbReference type="InterPro" id="IPR027372">
    <property type="entry name" value="Phytase-like_dom"/>
</dbReference>
<dbReference type="AlphaFoldDB" id="A0AAU2VE26"/>
<name>A0AAU2VE26_9ACTN</name>
<evidence type="ECO:0000259" key="2">
    <source>
        <dbReference type="Pfam" id="PF13449"/>
    </source>
</evidence>
<accession>A0AAU2VE26</accession>
<feature type="chain" id="PRO_5043984725" evidence="1">
    <location>
        <begin position="28"/>
        <end position="356"/>
    </location>
</feature>
<proteinExistence type="predicted"/>
<evidence type="ECO:0000313" key="3">
    <source>
        <dbReference type="EMBL" id="WTW65585.1"/>
    </source>
</evidence>
<keyword evidence="1" id="KW-0732">Signal</keyword>
<dbReference type="Pfam" id="PF13449">
    <property type="entry name" value="Phytase-like"/>
    <property type="match status" value="1"/>
</dbReference>
<feature type="domain" description="Phytase-like" evidence="2">
    <location>
        <begin position="61"/>
        <end position="336"/>
    </location>
</feature>
<evidence type="ECO:0000256" key="1">
    <source>
        <dbReference type="SAM" id="SignalP"/>
    </source>
</evidence>
<organism evidence="3">
    <name type="scientific">Streptomyces sp. NBC_00003</name>
    <dbReference type="NCBI Taxonomy" id="2903608"/>
    <lineage>
        <taxon>Bacteria</taxon>
        <taxon>Bacillati</taxon>
        <taxon>Actinomycetota</taxon>
        <taxon>Actinomycetes</taxon>
        <taxon>Kitasatosporales</taxon>
        <taxon>Streptomycetaceae</taxon>
        <taxon>Streptomyces</taxon>
    </lineage>
</organism>
<gene>
    <name evidence="3" type="ORF">OG549_35805</name>
</gene>
<dbReference type="PANTHER" id="PTHR37957">
    <property type="entry name" value="BLR7070 PROTEIN"/>
    <property type="match status" value="1"/>
</dbReference>
<feature type="signal peptide" evidence="1">
    <location>
        <begin position="1"/>
        <end position="27"/>
    </location>
</feature>
<reference evidence="3" key="1">
    <citation type="submission" date="2022-10" db="EMBL/GenBank/DDBJ databases">
        <title>The complete genomes of actinobacterial strains from the NBC collection.</title>
        <authorList>
            <person name="Joergensen T.S."/>
            <person name="Alvarez Arevalo M."/>
            <person name="Sterndorff E.B."/>
            <person name="Faurdal D."/>
            <person name="Vuksanovic O."/>
            <person name="Mourched A.-S."/>
            <person name="Charusanti P."/>
            <person name="Shaw S."/>
            <person name="Blin K."/>
            <person name="Weber T."/>
        </authorList>
    </citation>
    <scope>NUCLEOTIDE SEQUENCE</scope>
    <source>
        <strain evidence="3">NBC_00003</strain>
    </source>
</reference>